<organism evidence="5 6">
    <name type="scientific">Ureibacillus aquaedulcis</name>
    <dbReference type="NCBI Taxonomy" id="3058421"/>
    <lineage>
        <taxon>Bacteria</taxon>
        <taxon>Bacillati</taxon>
        <taxon>Bacillota</taxon>
        <taxon>Bacilli</taxon>
        <taxon>Bacillales</taxon>
        <taxon>Caryophanaceae</taxon>
        <taxon>Ureibacillus</taxon>
    </lineage>
</organism>
<proteinExistence type="predicted"/>
<dbReference type="RefSeq" id="WP_301139904.1">
    <property type="nucleotide sequence ID" value="NZ_JAUHTQ010000026.1"/>
</dbReference>
<keyword evidence="6" id="KW-1185">Reference proteome</keyword>
<dbReference type="Gene3D" id="2.40.100.10">
    <property type="entry name" value="Cyclophilin-like"/>
    <property type="match status" value="1"/>
</dbReference>
<keyword evidence="1" id="KW-0547">Nucleotide-binding</keyword>
<keyword evidence="2" id="KW-0378">Hydrolase</keyword>
<dbReference type="InterPro" id="IPR029000">
    <property type="entry name" value="Cyclophilin-like_dom_sf"/>
</dbReference>
<dbReference type="SUPFAM" id="SSF50891">
    <property type="entry name" value="Cyclophilin-like"/>
    <property type="match status" value="1"/>
</dbReference>
<keyword evidence="3" id="KW-0067">ATP-binding</keyword>
<dbReference type="PANTHER" id="PTHR43309:SF5">
    <property type="entry name" value="5-OXOPROLINASE SUBUNIT C"/>
    <property type="match status" value="1"/>
</dbReference>
<sequence length="287" mass="32035">MKPLLKVTRHGVYASIQDKGRFGYRAQGIPVSGAMDRFSFEMGNQILNNSTNAACLEIFHGGFEFEALSDHTYVLAGAGGDYFDNGVKIDCWKSFRLFKGDRLSIKGTVEGSILYLIPQGGFRVDPILNSRSNYPTANIGELLEVGSILYGHDTEPIANTRGLMPKFRPQFDSSIEIHIFKGPHFELFTQESRDSFLQDSYQFTGGNRMGYYFKGEKLVLREKKDIISEATQFGTIQVPASGDPIVLMADAQTVGGYPIIGTVHEEDLYKIAQLRTFGNVKFRLVED</sequence>
<dbReference type="Pfam" id="PF02626">
    <property type="entry name" value="CT_A_B"/>
    <property type="match status" value="1"/>
</dbReference>
<dbReference type="InterPro" id="IPR003778">
    <property type="entry name" value="CT_A_B"/>
</dbReference>
<dbReference type="Proteomes" id="UP001172743">
    <property type="component" value="Unassembled WGS sequence"/>
</dbReference>
<reference evidence="5" key="1">
    <citation type="submission" date="2023-07" db="EMBL/GenBank/DDBJ databases">
        <title>Ureibacillus sp. isolated from freshwater well.</title>
        <authorList>
            <person name="Kirdat K."/>
            <person name="Bhatt A."/>
            <person name="Teware R."/>
            <person name="Bhavsar Y."/>
            <person name="Yadav A."/>
        </authorList>
    </citation>
    <scope>NUCLEOTIDE SEQUENCE</scope>
    <source>
        <strain evidence="5">BA0131</strain>
    </source>
</reference>
<protein>
    <submittedName>
        <fullName evidence="5">Biotin-dependent carboxyltransferase family protein</fullName>
    </submittedName>
</protein>
<dbReference type="InterPro" id="IPR052708">
    <property type="entry name" value="PxpC"/>
</dbReference>
<dbReference type="SMART" id="SM00797">
    <property type="entry name" value="AHS2"/>
    <property type="match status" value="1"/>
</dbReference>
<dbReference type="EMBL" id="JAUHTQ010000026">
    <property type="protein sequence ID" value="MDN4495594.1"/>
    <property type="molecule type" value="Genomic_DNA"/>
</dbReference>
<gene>
    <name evidence="5" type="ORF">QYB95_18805</name>
</gene>
<evidence type="ECO:0000256" key="3">
    <source>
        <dbReference type="ARBA" id="ARBA00022840"/>
    </source>
</evidence>
<accession>A0ABT8GW01</accession>
<evidence type="ECO:0000313" key="5">
    <source>
        <dbReference type="EMBL" id="MDN4495594.1"/>
    </source>
</evidence>
<evidence type="ECO:0000259" key="4">
    <source>
        <dbReference type="SMART" id="SM00797"/>
    </source>
</evidence>
<evidence type="ECO:0000256" key="1">
    <source>
        <dbReference type="ARBA" id="ARBA00022741"/>
    </source>
</evidence>
<feature type="domain" description="Carboxyltransferase" evidence="4">
    <location>
        <begin position="26"/>
        <end position="287"/>
    </location>
</feature>
<dbReference type="PANTHER" id="PTHR43309">
    <property type="entry name" value="5-OXOPROLINASE SUBUNIT C"/>
    <property type="match status" value="1"/>
</dbReference>
<evidence type="ECO:0000313" key="6">
    <source>
        <dbReference type="Proteomes" id="UP001172743"/>
    </source>
</evidence>
<comment type="caution">
    <text evidence="5">The sequence shown here is derived from an EMBL/GenBank/DDBJ whole genome shotgun (WGS) entry which is preliminary data.</text>
</comment>
<name>A0ABT8GW01_9BACL</name>
<evidence type="ECO:0000256" key="2">
    <source>
        <dbReference type="ARBA" id="ARBA00022801"/>
    </source>
</evidence>